<dbReference type="EMBL" id="CP003989">
    <property type="protein sequence ID" value="AGA32148.1"/>
    <property type="molecule type" value="Genomic_DNA"/>
</dbReference>
<feature type="compositionally biased region" description="Basic and acidic residues" evidence="1">
    <location>
        <begin position="8"/>
        <end position="22"/>
    </location>
</feature>
<organism evidence="2 3">
    <name type="scientific">Thioalkalivibrio nitratireducens (strain DSM 14787 / UNIQEM 213 / ALEN2)</name>
    <dbReference type="NCBI Taxonomy" id="1255043"/>
    <lineage>
        <taxon>Bacteria</taxon>
        <taxon>Pseudomonadati</taxon>
        <taxon>Pseudomonadota</taxon>
        <taxon>Gammaproteobacteria</taxon>
        <taxon>Chromatiales</taxon>
        <taxon>Ectothiorhodospiraceae</taxon>
        <taxon>Thioalkalivibrio</taxon>
    </lineage>
</organism>
<reference evidence="2" key="1">
    <citation type="submission" date="2015-12" db="EMBL/GenBank/DDBJ databases">
        <authorList>
            <person name="Tikhonova T.V."/>
            <person name="Pavlov A.R."/>
            <person name="Beletsky A.V."/>
            <person name="Mardanov A.V."/>
            <person name="Sorokin D.Y."/>
            <person name="Ravin N.V."/>
            <person name="Popov V.O."/>
        </authorList>
    </citation>
    <scope>NUCLEOTIDE SEQUENCE</scope>
    <source>
        <strain evidence="2">DSM 14787</strain>
    </source>
</reference>
<accession>L0DT12</accession>
<gene>
    <name evidence="2" type="ordered locus">TVNIR_0446</name>
</gene>
<evidence type="ECO:0000256" key="1">
    <source>
        <dbReference type="SAM" id="MobiDB-lite"/>
    </source>
</evidence>
<protein>
    <submittedName>
        <fullName evidence="2">Uncharacterized protein</fullName>
    </submittedName>
</protein>
<dbReference type="PATRIC" id="fig|1255043.3.peg.449"/>
<dbReference type="STRING" id="1255043.TVNIR_0446"/>
<keyword evidence="3" id="KW-1185">Reference proteome</keyword>
<evidence type="ECO:0000313" key="3">
    <source>
        <dbReference type="Proteomes" id="UP000010809"/>
    </source>
</evidence>
<feature type="region of interest" description="Disordered" evidence="1">
    <location>
        <begin position="1"/>
        <end position="40"/>
    </location>
</feature>
<dbReference type="KEGG" id="tni:TVNIR_0446"/>
<sequence>MSWNGDRISGKNDTRGAAESDRLSTAMTCKSGGGRAAVHP</sequence>
<dbReference type="AlphaFoldDB" id="L0DT12"/>
<proteinExistence type="predicted"/>
<evidence type="ECO:0000313" key="2">
    <source>
        <dbReference type="EMBL" id="AGA32148.1"/>
    </source>
</evidence>
<dbReference type="Proteomes" id="UP000010809">
    <property type="component" value="Chromosome"/>
</dbReference>
<dbReference type="HOGENOM" id="CLU_3297902_0_0_6"/>
<feature type="compositionally biased region" description="Gly residues" evidence="1">
    <location>
        <begin position="31"/>
        <end position="40"/>
    </location>
</feature>
<name>L0DT12_THIND</name>